<dbReference type="InterPro" id="IPR033116">
    <property type="entry name" value="TRYPSIN_SER"/>
</dbReference>
<reference evidence="8" key="2">
    <citation type="submission" date="2025-09" db="UniProtKB">
        <authorList>
            <consortium name="Ensembl"/>
        </authorList>
    </citation>
    <scope>IDENTIFICATION</scope>
</reference>
<dbReference type="AlphaFoldDB" id="A0A669QDB3"/>
<dbReference type="Ensembl" id="ENSPCLT00000023627.1">
    <property type="protein sequence ID" value="ENSPCLP00000017730.1"/>
    <property type="gene ID" value="ENSPCLG00000014792.1"/>
</dbReference>
<evidence type="ECO:0000259" key="7">
    <source>
        <dbReference type="PROSITE" id="PS50240"/>
    </source>
</evidence>
<keyword evidence="1 5" id="KW-0645">Protease</keyword>
<dbReference type="SMART" id="SM00020">
    <property type="entry name" value="Tryp_SPc"/>
    <property type="match status" value="1"/>
</dbReference>
<dbReference type="OrthoDB" id="10051896at2759"/>
<evidence type="ECO:0000313" key="8">
    <source>
        <dbReference type="Ensembl" id="ENSPCLP00000017730.1"/>
    </source>
</evidence>
<dbReference type="SUPFAM" id="SSF50494">
    <property type="entry name" value="Trypsin-like serine proteases"/>
    <property type="match status" value="1"/>
</dbReference>
<dbReference type="InterPro" id="IPR009003">
    <property type="entry name" value="Peptidase_S1_PA"/>
</dbReference>
<dbReference type="PRINTS" id="PR00722">
    <property type="entry name" value="CHYMOTRYPSIN"/>
</dbReference>
<accession>A0A669QDB3</accession>
<feature type="signal peptide" evidence="6">
    <location>
        <begin position="1"/>
        <end position="25"/>
    </location>
</feature>
<dbReference type="OMA" id="MCYFPDA"/>
<reference evidence="8" key="1">
    <citation type="submission" date="2025-08" db="UniProtKB">
        <authorList>
            <consortium name="Ensembl"/>
        </authorList>
    </citation>
    <scope>IDENTIFICATION</scope>
</reference>
<dbReference type="InterPro" id="IPR043504">
    <property type="entry name" value="Peptidase_S1_PA_chymotrypsin"/>
</dbReference>
<keyword evidence="4" id="KW-1015">Disulfide bond</keyword>
<dbReference type="Pfam" id="PF00089">
    <property type="entry name" value="Trypsin"/>
    <property type="match status" value="1"/>
</dbReference>
<dbReference type="GO" id="GO:0004252">
    <property type="term" value="F:serine-type endopeptidase activity"/>
    <property type="evidence" value="ECO:0007669"/>
    <property type="project" value="InterPro"/>
</dbReference>
<dbReference type="InterPro" id="IPR018114">
    <property type="entry name" value="TRYPSIN_HIS"/>
</dbReference>
<dbReference type="KEGG" id="pcoc:116239673"/>
<dbReference type="PROSITE" id="PS00135">
    <property type="entry name" value="TRYPSIN_SER"/>
    <property type="match status" value="1"/>
</dbReference>
<dbReference type="PROSITE" id="PS50240">
    <property type="entry name" value="TRYPSIN_DOM"/>
    <property type="match status" value="1"/>
</dbReference>
<dbReference type="RefSeq" id="XP_031465688.1">
    <property type="nucleotide sequence ID" value="XM_031609828.1"/>
</dbReference>
<evidence type="ECO:0000256" key="4">
    <source>
        <dbReference type="ARBA" id="ARBA00023157"/>
    </source>
</evidence>
<dbReference type="PANTHER" id="PTHR24252:SF21">
    <property type="entry name" value="TRANSMEMBRANE SERINE PROTEASE 12"/>
    <property type="match status" value="1"/>
</dbReference>
<dbReference type="GO" id="GO:0006508">
    <property type="term" value="P:proteolysis"/>
    <property type="evidence" value="ECO:0007669"/>
    <property type="project" value="UniProtKB-KW"/>
</dbReference>
<dbReference type="InterPro" id="IPR001254">
    <property type="entry name" value="Trypsin_dom"/>
</dbReference>
<dbReference type="Gene3D" id="2.40.10.10">
    <property type="entry name" value="Trypsin-like serine proteases"/>
    <property type="match status" value="2"/>
</dbReference>
<keyword evidence="3 5" id="KW-0720">Serine protease</keyword>
<protein>
    <recommendedName>
        <fullName evidence="7">Peptidase S1 domain-containing protein</fullName>
    </recommendedName>
</protein>
<proteinExistence type="predicted"/>
<dbReference type="GeneID" id="116239673"/>
<keyword evidence="6" id="KW-0732">Signal</keyword>
<dbReference type="PROSITE" id="PS00134">
    <property type="entry name" value="TRYPSIN_HIS"/>
    <property type="match status" value="1"/>
</dbReference>
<keyword evidence="2 5" id="KW-0378">Hydrolase</keyword>
<sequence length="318" mass="34221">MQPQLPTSSVLLLWILASTMPAVVAPWMSVEVFVECGRRPLMDGSSGSRIVGGHDVPLGACPWAVSLQVHLVGVEFAHVCGGALVSENSVLTAGHCTTGRMDPYYWRAVLGTNSLWKHSKHAAKRSITHISVHPEFNRETFENDIALFKLHSAVHYSDYIQPICLPPAHPQLYPNNEPRCFISGWGRIAEKGKTSSVLQEAEVEIIPSHVCNGSDAYGGLINANMICAGSPSGGIDSCQGDSGGPLACHHPTDNKYYVMGITSFGLGCGHPRFPGIYVRLAPYRRWIKSQLLLSSTATAPASTALPLTAIGMVLLHTS</sequence>
<dbReference type="Proteomes" id="UP000472261">
    <property type="component" value="Unplaced"/>
</dbReference>
<name>A0A669QDB3_PHACC</name>
<evidence type="ECO:0000256" key="2">
    <source>
        <dbReference type="ARBA" id="ARBA00022801"/>
    </source>
</evidence>
<dbReference type="InterPro" id="IPR001314">
    <property type="entry name" value="Peptidase_S1A"/>
</dbReference>
<dbReference type="FunFam" id="2.40.10.10:FF:000003">
    <property type="entry name" value="Transmembrane serine protease 3"/>
    <property type="match status" value="1"/>
</dbReference>
<evidence type="ECO:0000256" key="1">
    <source>
        <dbReference type="ARBA" id="ARBA00022670"/>
    </source>
</evidence>
<gene>
    <name evidence="8" type="primary">TMPRSS12</name>
</gene>
<feature type="chain" id="PRO_5025540312" description="Peptidase S1 domain-containing protein" evidence="6">
    <location>
        <begin position="26"/>
        <end position="318"/>
    </location>
</feature>
<dbReference type="CDD" id="cd00190">
    <property type="entry name" value="Tryp_SPc"/>
    <property type="match status" value="1"/>
</dbReference>
<dbReference type="PANTHER" id="PTHR24252">
    <property type="entry name" value="ACROSIN-RELATED"/>
    <property type="match status" value="1"/>
</dbReference>
<feature type="domain" description="Peptidase S1" evidence="7">
    <location>
        <begin position="50"/>
        <end position="292"/>
    </location>
</feature>
<organism evidence="8 9">
    <name type="scientific">Phasianus colchicus</name>
    <name type="common">Common pheasant</name>
    <dbReference type="NCBI Taxonomy" id="9054"/>
    <lineage>
        <taxon>Eukaryota</taxon>
        <taxon>Metazoa</taxon>
        <taxon>Chordata</taxon>
        <taxon>Craniata</taxon>
        <taxon>Vertebrata</taxon>
        <taxon>Euteleostomi</taxon>
        <taxon>Archelosauria</taxon>
        <taxon>Archosauria</taxon>
        <taxon>Dinosauria</taxon>
        <taxon>Saurischia</taxon>
        <taxon>Theropoda</taxon>
        <taxon>Coelurosauria</taxon>
        <taxon>Aves</taxon>
        <taxon>Neognathae</taxon>
        <taxon>Galloanserae</taxon>
        <taxon>Galliformes</taxon>
        <taxon>Phasianidae</taxon>
        <taxon>Phasianinae</taxon>
        <taxon>Phasianus</taxon>
    </lineage>
</organism>
<evidence type="ECO:0000256" key="3">
    <source>
        <dbReference type="ARBA" id="ARBA00022825"/>
    </source>
</evidence>
<evidence type="ECO:0000256" key="5">
    <source>
        <dbReference type="RuleBase" id="RU363034"/>
    </source>
</evidence>
<keyword evidence="9" id="KW-1185">Reference proteome</keyword>
<evidence type="ECO:0000313" key="9">
    <source>
        <dbReference type="Proteomes" id="UP000472261"/>
    </source>
</evidence>
<evidence type="ECO:0000256" key="6">
    <source>
        <dbReference type="SAM" id="SignalP"/>
    </source>
</evidence>
<dbReference type="CTD" id="283471"/>